<accession>A0A437QCC5</accession>
<evidence type="ECO:0000313" key="2">
    <source>
        <dbReference type="EMBL" id="RVU32023.1"/>
    </source>
</evidence>
<dbReference type="OrthoDB" id="7346546at2"/>
<proteinExistence type="predicted"/>
<feature type="signal peptide" evidence="1">
    <location>
        <begin position="1"/>
        <end position="33"/>
    </location>
</feature>
<dbReference type="AlphaFoldDB" id="A0A437QCC5"/>
<gene>
    <name evidence="2" type="ORF">EOE67_19110</name>
</gene>
<dbReference type="Proteomes" id="UP000283077">
    <property type="component" value="Unassembled WGS sequence"/>
</dbReference>
<comment type="caution">
    <text evidence="2">The sequence shown here is derived from an EMBL/GenBank/DDBJ whole genome shotgun (WGS) entry which is preliminary data.</text>
</comment>
<dbReference type="EMBL" id="SACS01000031">
    <property type="protein sequence ID" value="RVU32023.1"/>
    <property type="molecule type" value="Genomic_DNA"/>
</dbReference>
<evidence type="ECO:0000313" key="3">
    <source>
        <dbReference type="Proteomes" id="UP000283077"/>
    </source>
</evidence>
<dbReference type="InterPro" id="IPR021253">
    <property type="entry name" value="ZrgA-like"/>
</dbReference>
<name>A0A437QCC5_9GAMM</name>
<dbReference type="Pfam" id="PF10986">
    <property type="entry name" value="ZrgA"/>
    <property type="match status" value="1"/>
</dbReference>
<reference evidence="2 3" key="1">
    <citation type="submission" date="2019-01" db="EMBL/GenBank/DDBJ databases">
        <authorList>
            <person name="Chen W.-M."/>
        </authorList>
    </citation>
    <scope>NUCLEOTIDE SEQUENCE [LARGE SCALE GENOMIC DNA]</scope>
    <source>
        <strain evidence="2 3">KYPC3</strain>
    </source>
</reference>
<protein>
    <submittedName>
        <fullName evidence="2">DUF2796 domain-containing protein</fullName>
    </submittedName>
</protein>
<feature type="chain" id="PRO_5019398365" evidence="1">
    <location>
        <begin position="34"/>
        <end position="181"/>
    </location>
</feature>
<dbReference type="RefSeq" id="WP_127700985.1">
    <property type="nucleotide sequence ID" value="NZ_SACS01000031.1"/>
</dbReference>
<keyword evidence="1" id="KW-0732">Signal</keyword>
<organism evidence="2 3">
    <name type="scientific">Rheinheimera riviphila</name>
    <dbReference type="NCBI Taxonomy" id="1834037"/>
    <lineage>
        <taxon>Bacteria</taxon>
        <taxon>Pseudomonadati</taxon>
        <taxon>Pseudomonadota</taxon>
        <taxon>Gammaproteobacteria</taxon>
        <taxon>Chromatiales</taxon>
        <taxon>Chromatiaceae</taxon>
        <taxon>Rheinheimera</taxon>
    </lineage>
</organism>
<sequence>MTAFTHHLNRLPVMFCLKLLPFCIAGLVNPAVAEEMTTHGSHVHGEAALTFVLDGNEAELALVTAAGNILGFEHKAATPEEQQQQKTQLEMLQSGRWFSADTAANCTVAGQEVRIEQDDHGHADLYANIQLLCQAPLKLQNLQFGLFELASGLTTIKAQYLVDGVAGAQELSATSPALKLR</sequence>
<keyword evidence="3" id="KW-1185">Reference proteome</keyword>
<evidence type="ECO:0000256" key="1">
    <source>
        <dbReference type="SAM" id="SignalP"/>
    </source>
</evidence>